<dbReference type="AlphaFoldDB" id="B3QU47"/>
<dbReference type="InterPro" id="IPR000189">
    <property type="entry name" value="Transglyc_AS"/>
</dbReference>
<name>B3QU47_CHLT3</name>
<dbReference type="InterPro" id="IPR008258">
    <property type="entry name" value="Transglycosylase_SLT_dom_1"/>
</dbReference>
<dbReference type="InterPro" id="IPR023346">
    <property type="entry name" value="Lysozyme-like_dom_sf"/>
</dbReference>
<evidence type="ECO:0000256" key="3">
    <source>
        <dbReference type="ARBA" id="ARBA00022729"/>
    </source>
</evidence>
<gene>
    <name evidence="6" type="ordered locus">Ctha_0374</name>
</gene>
<evidence type="ECO:0000259" key="5">
    <source>
        <dbReference type="SMART" id="SM00062"/>
    </source>
</evidence>
<dbReference type="STRING" id="517418.Ctha_0374"/>
<evidence type="ECO:0000256" key="4">
    <source>
        <dbReference type="ARBA" id="ARBA00023237"/>
    </source>
</evidence>
<proteinExistence type="inferred from homology"/>
<dbReference type="PANTHER" id="PTHR35936:SF32">
    <property type="entry name" value="MEMBRANE-BOUND LYTIC MUREIN TRANSGLYCOSYLASE F"/>
    <property type="match status" value="1"/>
</dbReference>
<dbReference type="GO" id="GO:0008933">
    <property type="term" value="F:peptidoglycan lytic transglycosylase activity"/>
    <property type="evidence" value="ECO:0007669"/>
    <property type="project" value="InterPro"/>
</dbReference>
<evidence type="ECO:0000256" key="1">
    <source>
        <dbReference type="ARBA" id="ARBA00004339"/>
    </source>
</evidence>
<dbReference type="PANTHER" id="PTHR35936">
    <property type="entry name" value="MEMBRANE-BOUND LYTIC MUREIN TRANSGLYCOSYLASE F"/>
    <property type="match status" value="1"/>
</dbReference>
<sequence length="506" mass="58945">MRSNFPRYLIVGFTIFSLACSNEKITEDTQSSKEDHENQPSVHIDLPQIKKRKKLIAITSYCATCYFIYRGKPMGFEYELLERLAKHLDVDLEIVVAENLNDVVKMLNEGKGDIIAYGMTITQARQKKLAFTEHYTTTRQVLVQRKPNNWRRMKHHQIEKSLIRNQIDLIGKSVHVRRNSSYYARLKTLSNELGGDINIVEVPGYLETEELIQMVAEGKIDYTVADQNIAFINKTYYPDLDVETPISFPQKIAWAVRKNSPELLAAVDDWILETKRTTDYHVIYNKYFKNRKAYKRRIESPFYSKTGEKISQYDALIKKSAKELGWDWLLLASMIYQESRFDPNATSWVGAKGLMQVVPETAEPYGVTNLYDPKQNILAGTKYLIYLMDFWKTIPDSLERIKFVMASYNVGAGHILDAQRLAEKYGSDPNVWTDHVEKYILLKSEKKYYYDEAVRNGYCRGAEPYNYVREIWSRYSHYRQVLEISALRNASKKELISKLNFSFNAK</sequence>
<protein>
    <submittedName>
        <fullName evidence="6">Lytic transglycosylase catalytic</fullName>
    </submittedName>
</protein>
<dbReference type="CAZy" id="GH23">
    <property type="family name" value="Glycoside Hydrolase Family 23"/>
</dbReference>
<dbReference type="Gene3D" id="1.10.530.10">
    <property type="match status" value="1"/>
</dbReference>
<dbReference type="RefSeq" id="WP_012498929.1">
    <property type="nucleotide sequence ID" value="NC_011026.1"/>
</dbReference>
<dbReference type="CDD" id="cd13403">
    <property type="entry name" value="MLTF-like"/>
    <property type="match status" value="1"/>
</dbReference>
<comment type="subcellular location">
    <subcellularLocation>
        <location evidence="1">Cell outer membrane</location>
        <topology evidence="1">Peripheral membrane protein</topology>
    </subcellularLocation>
</comment>
<dbReference type="Proteomes" id="UP000001208">
    <property type="component" value="Chromosome"/>
</dbReference>
<keyword evidence="7" id="KW-1185">Reference proteome</keyword>
<dbReference type="EMBL" id="CP001100">
    <property type="protein sequence ID" value="ACF12845.1"/>
    <property type="molecule type" value="Genomic_DNA"/>
</dbReference>
<dbReference type="HOGENOM" id="CLU_027494_2_0_10"/>
<dbReference type="GO" id="GO:0009279">
    <property type="term" value="C:cell outer membrane"/>
    <property type="evidence" value="ECO:0007669"/>
    <property type="project" value="UniProtKB-SubCell"/>
</dbReference>
<accession>B3QU47</accession>
<dbReference type="Pfam" id="PF00497">
    <property type="entry name" value="SBP_bac_3"/>
    <property type="match status" value="1"/>
</dbReference>
<dbReference type="SUPFAM" id="SSF53955">
    <property type="entry name" value="Lysozyme-like"/>
    <property type="match status" value="1"/>
</dbReference>
<keyword evidence="4" id="KW-0472">Membrane</keyword>
<keyword evidence="4" id="KW-0998">Cell outer membrane</keyword>
<dbReference type="Gene3D" id="3.40.190.10">
    <property type="entry name" value="Periplasmic binding protein-like II"/>
    <property type="match status" value="2"/>
</dbReference>
<dbReference type="PROSITE" id="PS51257">
    <property type="entry name" value="PROKAR_LIPOPROTEIN"/>
    <property type="match status" value="1"/>
</dbReference>
<dbReference type="SUPFAM" id="SSF53850">
    <property type="entry name" value="Periplasmic binding protein-like II"/>
    <property type="match status" value="1"/>
</dbReference>
<dbReference type="KEGG" id="cts:Ctha_0374"/>
<evidence type="ECO:0000256" key="2">
    <source>
        <dbReference type="ARBA" id="ARBA00007734"/>
    </source>
</evidence>
<dbReference type="InterPro" id="IPR001638">
    <property type="entry name" value="Solute-binding_3/MltF_N"/>
</dbReference>
<reference evidence="6 7" key="1">
    <citation type="submission" date="2008-06" db="EMBL/GenBank/DDBJ databases">
        <title>Complete sequence of Chloroherpeton thalassium ATCC 35110.</title>
        <authorList>
            <consortium name="US DOE Joint Genome Institute"/>
            <person name="Lucas S."/>
            <person name="Copeland A."/>
            <person name="Lapidus A."/>
            <person name="Glavina del Rio T."/>
            <person name="Dalin E."/>
            <person name="Tice H."/>
            <person name="Bruce D."/>
            <person name="Goodwin L."/>
            <person name="Pitluck S."/>
            <person name="Schmutz J."/>
            <person name="Larimer F."/>
            <person name="Land M."/>
            <person name="Hauser L."/>
            <person name="Kyrpides N."/>
            <person name="Mikhailova N."/>
            <person name="Liu Z."/>
            <person name="Li T."/>
            <person name="Zhao F."/>
            <person name="Overmann J."/>
            <person name="Bryant D.A."/>
            <person name="Richardson P."/>
        </authorList>
    </citation>
    <scope>NUCLEOTIDE SEQUENCE [LARGE SCALE GENOMIC DNA]</scope>
    <source>
        <strain evidence="7">ATCC 35110 / GB-78</strain>
    </source>
</reference>
<dbReference type="SMART" id="SM00062">
    <property type="entry name" value="PBPb"/>
    <property type="match status" value="1"/>
</dbReference>
<organism evidence="6 7">
    <name type="scientific">Chloroherpeton thalassium (strain ATCC 35110 / GB-78)</name>
    <dbReference type="NCBI Taxonomy" id="517418"/>
    <lineage>
        <taxon>Bacteria</taxon>
        <taxon>Pseudomonadati</taxon>
        <taxon>Chlorobiota</taxon>
        <taxon>Chlorobiia</taxon>
        <taxon>Chlorobiales</taxon>
        <taxon>Chloroherpetonaceae</taxon>
        <taxon>Chloroherpeton</taxon>
    </lineage>
</organism>
<comment type="similarity">
    <text evidence="2">Belongs to the transglycosylase Slt family.</text>
</comment>
<feature type="domain" description="Solute-binding protein family 3/N-terminal" evidence="5">
    <location>
        <begin position="59"/>
        <end position="291"/>
    </location>
</feature>
<dbReference type="Pfam" id="PF01464">
    <property type="entry name" value="SLT"/>
    <property type="match status" value="1"/>
</dbReference>
<dbReference type="CDD" id="cd01009">
    <property type="entry name" value="PBP2_YfhD_N"/>
    <property type="match status" value="1"/>
</dbReference>
<evidence type="ECO:0000313" key="6">
    <source>
        <dbReference type="EMBL" id="ACF12845.1"/>
    </source>
</evidence>
<evidence type="ECO:0000313" key="7">
    <source>
        <dbReference type="Proteomes" id="UP000001208"/>
    </source>
</evidence>
<dbReference type="GO" id="GO:0000270">
    <property type="term" value="P:peptidoglycan metabolic process"/>
    <property type="evidence" value="ECO:0007669"/>
    <property type="project" value="InterPro"/>
</dbReference>
<keyword evidence="3" id="KW-0732">Signal</keyword>
<dbReference type="PROSITE" id="PS00922">
    <property type="entry name" value="TRANSGLYCOSYLASE"/>
    <property type="match status" value="1"/>
</dbReference>
<dbReference type="eggNOG" id="COG4623">
    <property type="taxonomic scope" value="Bacteria"/>
</dbReference>